<proteinExistence type="inferred from homology"/>
<keyword evidence="7" id="KW-1185">Reference proteome</keyword>
<dbReference type="SMART" id="SM00849">
    <property type="entry name" value="Lactamase_B"/>
    <property type="match status" value="1"/>
</dbReference>
<evidence type="ECO:0000313" key="6">
    <source>
        <dbReference type="EMBL" id="KAI1862957.1"/>
    </source>
</evidence>
<evidence type="ECO:0000256" key="1">
    <source>
        <dbReference type="ARBA" id="ARBA00007749"/>
    </source>
</evidence>
<evidence type="ECO:0000313" key="7">
    <source>
        <dbReference type="Proteomes" id="UP000829685"/>
    </source>
</evidence>
<dbReference type="EMBL" id="JAFIMR010000026">
    <property type="protein sequence ID" value="KAI1862957.1"/>
    <property type="molecule type" value="Genomic_DNA"/>
</dbReference>
<dbReference type="GO" id="GO:0046872">
    <property type="term" value="F:metal ion binding"/>
    <property type="evidence" value="ECO:0007669"/>
    <property type="project" value="UniProtKB-KW"/>
</dbReference>
<evidence type="ECO:0000256" key="2">
    <source>
        <dbReference type="ARBA" id="ARBA00022723"/>
    </source>
</evidence>
<dbReference type="InterPro" id="IPR001279">
    <property type="entry name" value="Metallo-B-lactamas"/>
</dbReference>
<dbReference type="Pfam" id="PF00753">
    <property type="entry name" value="Lactamase_B"/>
    <property type="match status" value="1"/>
</dbReference>
<keyword evidence="3" id="KW-0378">Hydrolase</keyword>
<accession>A0A9Q0AN16</accession>
<evidence type="ECO:0000256" key="3">
    <source>
        <dbReference type="ARBA" id="ARBA00022801"/>
    </source>
</evidence>
<dbReference type="GO" id="GO:0016787">
    <property type="term" value="F:hydrolase activity"/>
    <property type="evidence" value="ECO:0007669"/>
    <property type="project" value="UniProtKB-KW"/>
</dbReference>
<evidence type="ECO:0000259" key="5">
    <source>
        <dbReference type="SMART" id="SM00849"/>
    </source>
</evidence>
<dbReference type="Gene3D" id="3.60.15.10">
    <property type="entry name" value="Ribonuclease Z/Hydroxyacylglutathione hydrolase-like"/>
    <property type="match status" value="1"/>
</dbReference>
<evidence type="ECO:0000256" key="4">
    <source>
        <dbReference type="ARBA" id="ARBA00022833"/>
    </source>
</evidence>
<protein>
    <recommendedName>
        <fullName evidence="5">Metallo-beta-lactamase domain-containing protein</fullName>
    </recommendedName>
</protein>
<sequence>MATPLPELNIPHSTSTVHVSIVNTSGQIRGVPTWRFIAPPIQGHDWLSTPCYSFLVQHPTLQRSLLFDLGIKKDWENYPPYMLERFTKAGVALIVPKHIREILDEGGVDTKSLEAIIWSHWHFDHTGNPSTFEHSTKLIVGPGCKEKIFPGYPDNPVAQFLQKDVEGREIKELDFAESPLKIGQFDAVDYFGDGSFYLLDSPGHAIGHLCGLARVTSNPDSFILMGGDAVHHGGELRPHRWHPLPVSIEPHPFTGLSSDCPGEMFDGVLRDGKDQPFYLPADPANVPTAPHFNIPDMIDSIKKLQECDAHDNILVVPAHDESMLSVADFFPKSANNFSEKGWVKQARWLFLRDFARAVGYEGELVGKVDFSPSAEE</sequence>
<gene>
    <name evidence="6" type="ORF">JX265_009003</name>
</gene>
<organism evidence="6 7">
    <name type="scientific">Neoarthrinium moseri</name>
    <dbReference type="NCBI Taxonomy" id="1658444"/>
    <lineage>
        <taxon>Eukaryota</taxon>
        <taxon>Fungi</taxon>
        <taxon>Dikarya</taxon>
        <taxon>Ascomycota</taxon>
        <taxon>Pezizomycotina</taxon>
        <taxon>Sordariomycetes</taxon>
        <taxon>Xylariomycetidae</taxon>
        <taxon>Amphisphaeriales</taxon>
        <taxon>Apiosporaceae</taxon>
        <taxon>Neoarthrinium</taxon>
    </lineage>
</organism>
<keyword evidence="2" id="KW-0479">Metal-binding</keyword>
<comment type="similarity">
    <text evidence="1">Belongs to the metallo-beta-lactamase superfamily.</text>
</comment>
<dbReference type="PANTHER" id="PTHR42978:SF5">
    <property type="entry name" value="METALLO-BETA-LACTAMASE DOMAIN-CONTAINING PROTEIN"/>
    <property type="match status" value="1"/>
</dbReference>
<dbReference type="AlphaFoldDB" id="A0A9Q0AN16"/>
<dbReference type="CDD" id="cd07730">
    <property type="entry name" value="metallo-hydrolase-like_MBL-fold"/>
    <property type="match status" value="1"/>
</dbReference>
<name>A0A9Q0AN16_9PEZI</name>
<comment type="caution">
    <text evidence="6">The sequence shown here is derived from an EMBL/GenBank/DDBJ whole genome shotgun (WGS) entry which is preliminary data.</text>
</comment>
<dbReference type="SUPFAM" id="SSF56281">
    <property type="entry name" value="Metallo-hydrolase/oxidoreductase"/>
    <property type="match status" value="1"/>
</dbReference>
<keyword evidence="4" id="KW-0862">Zinc</keyword>
<dbReference type="InterPro" id="IPR036866">
    <property type="entry name" value="RibonucZ/Hydroxyglut_hydro"/>
</dbReference>
<feature type="domain" description="Metallo-beta-lactamase" evidence="5">
    <location>
        <begin position="50"/>
        <end position="268"/>
    </location>
</feature>
<dbReference type="PANTHER" id="PTHR42978">
    <property type="entry name" value="QUORUM-QUENCHING LACTONASE YTNP-RELATED-RELATED"/>
    <property type="match status" value="1"/>
</dbReference>
<dbReference type="Proteomes" id="UP000829685">
    <property type="component" value="Unassembled WGS sequence"/>
</dbReference>
<dbReference type="InterPro" id="IPR051013">
    <property type="entry name" value="MBL_superfamily_lactonases"/>
</dbReference>
<reference evidence="6" key="1">
    <citation type="submission" date="2021-03" db="EMBL/GenBank/DDBJ databases">
        <title>Revisited historic fungal species revealed as producer of novel bioactive compounds through whole genome sequencing and comparative genomics.</title>
        <authorList>
            <person name="Vignolle G.A."/>
            <person name="Hochenegger N."/>
            <person name="Mach R.L."/>
            <person name="Mach-Aigner A.R."/>
            <person name="Javad Rahimi M."/>
            <person name="Salim K.A."/>
            <person name="Chan C.M."/>
            <person name="Lim L.B.L."/>
            <person name="Cai F."/>
            <person name="Druzhinina I.S."/>
            <person name="U'Ren J.M."/>
            <person name="Derntl C."/>
        </authorList>
    </citation>
    <scope>NUCLEOTIDE SEQUENCE</scope>
    <source>
        <strain evidence="6">TUCIM 5799</strain>
    </source>
</reference>